<dbReference type="Gene3D" id="3.90.1310.10">
    <property type="entry name" value="Penicillin-binding protein 2a (Domain 2)"/>
    <property type="match status" value="1"/>
</dbReference>
<evidence type="ECO:0000256" key="3">
    <source>
        <dbReference type="SAM" id="Phobius"/>
    </source>
</evidence>
<gene>
    <name evidence="6" type="ORF">HYW89_00250</name>
</gene>
<dbReference type="PANTHER" id="PTHR30627:SF1">
    <property type="entry name" value="PEPTIDOGLYCAN D,D-TRANSPEPTIDASE FTSI"/>
    <property type="match status" value="1"/>
</dbReference>
<dbReference type="EMBL" id="CP066690">
    <property type="protein sequence ID" value="QQG45359.1"/>
    <property type="molecule type" value="Genomic_DNA"/>
</dbReference>
<keyword evidence="3" id="KW-1133">Transmembrane helix</keyword>
<protein>
    <submittedName>
        <fullName evidence="6">Penicillin-binding protein 2</fullName>
    </submittedName>
</protein>
<name>A0A7T5RJQ0_9BACT</name>
<organism evidence="6 7">
    <name type="scientific">Candidatus Sungiibacteriota bacterium</name>
    <dbReference type="NCBI Taxonomy" id="2750080"/>
    <lineage>
        <taxon>Bacteria</taxon>
        <taxon>Candidatus Sungiibacteriota</taxon>
    </lineage>
</organism>
<comment type="subcellular location">
    <subcellularLocation>
        <location evidence="1">Membrane</location>
    </subcellularLocation>
</comment>
<evidence type="ECO:0000313" key="6">
    <source>
        <dbReference type="EMBL" id="QQG45359.1"/>
    </source>
</evidence>
<dbReference type="PANTHER" id="PTHR30627">
    <property type="entry name" value="PEPTIDOGLYCAN D,D-TRANSPEPTIDASE"/>
    <property type="match status" value="1"/>
</dbReference>
<dbReference type="InterPro" id="IPR012338">
    <property type="entry name" value="Beta-lactam/transpept-like"/>
</dbReference>
<evidence type="ECO:0000256" key="2">
    <source>
        <dbReference type="ARBA" id="ARBA00023136"/>
    </source>
</evidence>
<dbReference type="Pfam" id="PF03717">
    <property type="entry name" value="PBP_dimer"/>
    <property type="match status" value="1"/>
</dbReference>
<feature type="domain" description="Penicillin-binding protein transpeptidase" evidence="4">
    <location>
        <begin position="252"/>
        <end position="557"/>
    </location>
</feature>
<evidence type="ECO:0000313" key="7">
    <source>
        <dbReference type="Proteomes" id="UP000595618"/>
    </source>
</evidence>
<reference evidence="6 7" key="1">
    <citation type="submission" date="2020-07" db="EMBL/GenBank/DDBJ databases">
        <title>Huge and variable diversity of episymbiotic CPR bacteria and DPANN archaea in groundwater ecosystems.</title>
        <authorList>
            <person name="He C.Y."/>
            <person name="Keren R."/>
            <person name="Whittaker M."/>
            <person name="Farag I.F."/>
            <person name="Doudna J."/>
            <person name="Cate J.H.D."/>
            <person name="Banfield J.F."/>
        </authorList>
    </citation>
    <scope>NUCLEOTIDE SEQUENCE [LARGE SCALE GENOMIC DNA]</scope>
    <source>
        <strain evidence="6">NC_groundwater_541_Ag_S-0.1um_46_50</strain>
    </source>
</reference>
<evidence type="ECO:0000259" key="5">
    <source>
        <dbReference type="Pfam" id="PF03717"/>
    </source>
</evidence>
<dbReference type="InterPro" id="IPR001460">
    <property type="entry name" value="PCN-bd_Tpept"/>
</dbReference>
<dbReference type="InterPro" id="IPR005311">
    <property type="entry name" value="PBP_dimer"/>
</dbReference>
<feature type="domain" description="Penicillin-binding protein dimerisation" evidence="5">
    <location>
        <begin position="56"/>
        <end position="205"/>
    </location>
</feature>
<dbReference type="SUPFAM" id="SSF56519">
    <property type="entry name" value="Penicillin binding protein dimerisation domain"/>
    <property type="match status" value="1"/>
</dbReference>
<dbReference type="AlphaFoldDB" id="A0A7T5RJQ0"/>
<evidence type="ECO:0000259" key="4">
    <source>
        <dbReference type="Pfam" id="PF00905"/>
    </source>
</evidence>
<dbReference type="Gene3D" id="3.30.450.330">
    <property type="match status" value="1"/>
</dbReference>
<feature type="transmembrane region" description="Helical" evidence="3">
    <location>
        <begin position="12"/>
        <end position="33"/>
    </location>
</feature>
<dbReference type="GO" id="GO:0008658">
    <property type="term" value="F:penicillin binding"/>
    <property type="evidence" value="ECO:0007669"/>
    <property type="project" value="InterPro"/>
</dbReference>
<dbReference type="InterPro" id="IPR036138">
    <property type="entry name" value="PBP_dimer_sf"/>
</dbReference>
<proteinExistence type="predicted"/>
<dbReference type="Proteomes" id="UP000595618">
    <property type="component" value="Chromosome"/>
</dbReference>
<dbReference type="Gene3D" id="3.40.710.10">
    <property type="entry name" value="DD-peptidase/beta-lactamase superfamily"/>
    <property type="match status" value="1"/>
</dbReference>
<keyword evidence="2 3" id="KW-0472">Membrane</keyword>
<keyword evidence="3" id="KW-0812">Transmembrane</keyword>
<evidence type="ECO:0000256" key="1">
    <source>
        <dbReference type="ARBA" id="ARBA00004370"/>
    </source>
</evidence>
<dbReference type="SUPFAM" id="SSF56601">
    <property type="entry name" value="beta-lactamase/transpeptidase-like"/>
    <property type="match status" value="1"/>
</dbReference>
<dbReference type="InterPro" id="IPR050515">
    <property type="entry name" value="Beta-lactam/transpept"/>
</dbReference>
<accession>A0A7T5RJQ0</accession>
<dbReference type="GO" id="GO:0005886">
    <property type="term" value="C:plasma membrane"/>
    <property type="evidence" value="ECO:0007669"/>
    <property type="project" value="TreeGrafter"/>
</dbReference>
<sequence length="574" mass="63926">MKKPFEISVQSRITIVLLFFFAVLAVLIGRLFILQVVQNREYTKLAARQHRLIKEILPERGIIYVQEKNANLIPLAMNKVQKNITVSPQNIKDERFVASLLAKEFGVKEKDLLLKLADKSDLYEVLIKNADSEKAKQVEERRLDGLFLEEEKRRVYPHGSIASHLLGFVSKEAEEEEGRYGLERYYEAALSGNKGFFEGAKDNAGFWVALGRRIVRPPKNGSNLVLTIDYNIQSKTEVVLEGVMHKWQAVSGTILVTEPKTGRILAMASRPVFDPNNFSKERNLSVFLNPLVESMYELGSVLKPVTMAGGLEEKLVTPDSTYEDPGSVKFGSYTVRNFDGKSYKTQTMTQVLEKSLNTGAVYVARLLGKERQLEYLKRFGFGEKTAVDLPGEITGDLSNLSGGKDIDFATASFGQGIAVTPMQLAMAIGVIANGGNLMKPHVVERVIDDSGNESKKNPEIKRNVLSKETAEKLTQMLVSAVKSGFENRAGVKGYFVAGKTGTAQVPRRDARGYSDKVIHTFVGYAPAFNPRFLVLLQLNEPKGNRFAANTLTPAFHDVAEFILNYYEIPPDEVN</sequence>
<dbReference type="GO" id="GO:0071555">
    <property type="term" value="P:cell wall organization"/>
    <property type="evidence" value="ECO:0007669"/>
    <property type="project" value="TreeGrafter"/>
</dbReference>
<dbReference type="Pfam" id="PF00905">
    <property type="entry name" value="Transpeptidase"/>
    <property type="match status" value="1"/>
</dbReference>